<dbReference type="InterPro" id="IPR018957">
    <property type="entry name" value="Znf_C3HC4_RING-type"/>
</dbReference>
<keyword evidence="13" id="KW-1185">Reference proteome</keyword>
<dbReference type="InterPro" id="IPR003877">
    <property type="entry name" value="SPRY_dom"/>
</dbReference>
<dbReference type="SMART" id="SM00449">
    <property type="entry name" value="SPRY"/>
    <property type="match status" value="1"/>
</dbReference>
<reference evidence="12" key="1">
    <citation type="submission" date="2025-08" db="UniProtKB">
        <authorList>
            <consortium name="Ensembl"/>
        </authorList>
    </citation>
    <scope>IDENTIFICATION</scope>
</reference>
<dbReference type="STRING" id="61819.ENSACIP00000019476"/>
<feature type="domain" description="RING-type" evidence="9">
    <location>
        <begin position="58"/>
        <end position="98"/>
    </location>
</feature>
<proteinExistence type="predicted"/>
<dbReference type="InterPro" id="IPR013320">
    <property type="entry name" value="ConA-like_dom_sf"/>
</dbReference>
<feature type="region of interest" description="Disordered" evidence="8">
    <location>
        <begin position="265"/>
        <end position="284"/>
    </location>
</feature>
<evidence type="ECO:0000256" key="6">
    <source>
        <dbReference type="PROSITE-ProRule" id="PRU00024"/>
    </source>
</evidence>
<dbReference type="Pfam" id="PF25600">
    <property type="entry name" value="TRIM_CC"/>
    <property type="match status" value="2"/>
</dbReference>
<dbReference type="PANTHER" id="PTHR25465:SF32">
    <property type="entry name" value="BLOODTHIRSTY-RELATED GENE FAMILY, MEMBER 16 ISOFORM X1-RELATED"/>
    <property type="match status" value="1"/>
</dbReference>
<dbReference type="GO" id="GO:0008270">
    <property type="term" value="F:zinc ion binding"/>
    <property type="evidence" value="ECO:0007669"/>
    <property type="project" value="UniProtKB-KW"/>
</dbReference>
<evidence type="ECO:0000256" key="1">
    <source>
        <dbReference type="ARBA" id="ARBA00022588"/>
    </source>
</evidence>
<keyword evidence="3 6" id="KW-0863">Zinc-finger</keyword>
<dbReference type="Gene3D" id="3.30.40.10">
    <property type="entry name" value="Zinc/RING finger domain, C3HC4 (zinc finger)"/>
    <property type="match status" value="2"/>
</dbReference>
<dbReference type="Pfam" id="PF00643">
    <property type="entry name" value="zf-B_box"/>
    <property type="match status" value="2"/>
</dbReference>
<keyword evidence="5" id="KW-0391">Immunity</keyword>
<dbReference type="Pfam" id="PF00622">
    <property type="entry name" value="SPRY"/>
    <property type="match status" value="1"/>
</dbReference>
<dbReference type="SMART" id="SM00336">
    <property type="entry name" value="BBOX"/>
    <property type="match status" value="2"/>
</dbReference>
<evidence type="ECO:0000259" key="9">
    <source>
        <dbReference type="PROSITE" id="PS50089"/>
    </source>
</evidence>
<reference evidence="12" key="2">
    <citation type="submission" date="2025-09" db="UniProtKB">
        <authorList>
            <consortium name="Ensembl"/>
        </authorList>
    </citation>
    <scope>IDENTIFICATION</scope>
</reference>
<dbReference type="PROSITE" id="PS50089">
    <property type="entry name" value="ZF_RING_2"/>
    <property type="match status" value="2"/>
</dbReference>
<evidence type="ECO:0000313" key="13">
    <source>
        <dbReference type="Proteomes" id="UP000261340"/>
    </source>
</evidence>
<evidence type="ECO:0000256" key="3">
    <source>
        <dbReference type="ARBA" id="ARBA00022771"/>
    </source>
</evidence>
<feature type="domain" description="B30.2/SPRY" evidence="11">
    <location>
        <begin position="580"/>
        <end position="765"/>
    </location>
</feature>
<dbReference type="SUPFAM" id="SSF57850">
    <property type="entry name" value="RING/U-box"/>
    <property type="match status" value="2"/>
</dbReference>
<dbReference type="AlphaFoldDB" id="A0A3Q0S8K8"/>
<dbReference type="Gene3D" id="2.60.120.920">
    <property type="match status" value="1"/>
</dbReference>
<dbReference type="CDD" id="cd13733">
    <property type="entry name" value="SPRY_PRY_C-I_1"/>
    <property type="match status" value="1"/>
</dbReference>
<dbReference type="Gene3D" id="3.30.160.60">
    <property type="entry name" value="Classic Zinc Finger"/>
    <property type="match status" value="2"/>
</dbReference>
<evidence type="ECO:0000259" key="11">
    <source>
        <dbReference type="PROSITE" id="PS50188"/>
    </source>
</evidence>
<feature type="domain" description="RING-type" evidence="9">
    <location>
        <begin position="326"/>
        <end position="365"/>
    </location>
</feature>
<dbReference type="SUPFAM" id="SSF49899">
    <property type="entry name" value="Concanavalin A-like lectins/glucanases"/>
    <property type="match status" value="1"/>
</dbReference>
<dbReference type="InterPro" id="IPR027370">
    <property type="entry name" value="Znf-RING_euk"/>
</dbReference>
<dbReference type="Proteomes" id="UP000261340">
    <property type="component" value="Unplaced"/>
</dbReference>
<organism evidence="12 13">
    <name type="scientific">Amphilophus citrinellus</name>
    <name type="common">Midas cichlid</name>
    <name type="synonym">Cichlasoma citrinellum</name>
    <dbReference type="NCBI Taxonomy" id="61819"/>
    <lineage>
        <taxon>Eukaryota</taxon>
        <taxon>Metazoa</taxon>
        <taxon>Chordata</taxon>
        <taxon>Craniata</taxon>
        <taxon>Vertebrata</taxon>
        <taxon>Euteleostomi</taxon>
        <taxon>Actinopterygii</taxon>
        <taxon>Neopterygii</taxon>
        <taxon>Teleostei</taxon>
        <taxon>Neoteleostei</taxon>
        <taxon>Acanthomorphata</taxon>
        <taxon>Ovalentaria</taxon>
        <taxon>Cichlomorphae</taxon>
        <taxon>Cichliformes</taxon>
        <taxon>Cichlidae</taxon>
        <taxon>New World cichlids</taxon>
        <taxon>Cichlasomatinae</taxon>
        <taxon>Heroini</taxon>
        <taxon>Amphilophus</taxon>
    </lineage>
</organism>
<feature type="domain" description="B box-type" evidence="10">
    <location>
        <begin position="395"/>
        <end position="435"/>
    </location>
</feature>
<dbReference type="SMART" id="SM00184">
    <property type="entry name" value="RING"/>
    <property type="match status" value="2"/>
</dbReference>
<evidence type="ECO:0000259" key="10">
    <source>
        <dbReference type="PROSITE" id="PS50119"/>
    </source>
</evidence>
<evidence type="ECO:0000313" key="12">
    <source>
        <dbReference type="Ensembl" id="ENSACIP00000019476.1"/>
    </source>
</evidence>
<dbReference type="InterPro" id="IPR017907">
    <property type="entry name" value="Znf_RING_CS"/>
</dbReference>
<dbReference type="InterPro" id="IPR043136">
    <property type="entry name" value="B30.2/SPRY_sf"/>
</dbReference>
<sequence length="765" mass="87018">EEGKKKEILSGPTTLLRTGGLGTRRPQIVKFHSRSALPTVGKNIFSLCSREVPYQFLCSICLDVFMDPVSTPCGHNFCKTCITQHWDISPLCQCPVCKRQYKTRPELHLSAQQEHNAPLEMFCKTDHTCVCVVCFALDHKTHPVVPLKEEYEVKKAGFETAEEKIQPMIQERKIKIQQMKHSVELNKKAADREMAEGVQVFTALIESAKTDLNSLIKAIEEKQRTAEKRAEGFIKGLEKEISELMKLSPGVERQQSDHNFSSMNISPPANEGTKVSVHPQAGVSDRLPSYDGMLVRQRQLRKSKVKTYKSYTSTSLCLLSEDQFLCSICLDVFMNPVSTPCGHNFCKKCITHATKLKALKSCLVCLASYCATHLEPHQTVSGLKRHQLIDPVMNLERRICLMHNKPLEMFCKTNQSCVCVICSLSNHKTHDVVPLKEEYEVKMAGLVKKEAELQAMIVKRLDKIREIKDAVQLSKDEADRELEGGVQFFADLMESVERGLKEFMEEITEKQRRAEKQAEDLIKELEQEIFELTKRSSEVEELSRSEDHLHVIQNFSSVKDDPPTKDWTNTRVRPPPYEGMVVRAVSQVEKMLNDQMKILFEGELKRVQGYRCYVTLDPDMVHPRPLQHNRNDCRCVLSKQGFSSGRFYFELDVDKWSTWTLGVTREHNVKGEIKLSPNNGYWTLCLCSTGYVVSTEPRVSLSLRSKPEKVGVYVHYDKGLICFYNVSTAALICSSDCSFTEKLYPFFSPCANDGLSIHSSSCVIQ</sequence>
<keyword evidence="7" id="KW-0175">Coiled coil</keyword>
<dbReference type="Ensembl" id="ENSACIT00000019995.1">
    <property type="protein sequence ID" value="ENSACIP00000019476.1"/>
    <property type="gene ID" value="ENSACIG00000015131.1"/>
</dbReference>
<keyword evidence="4" id="KW-0862">Zinc</keyword>
<dbReference type="Pfam" id="PF13445">
    <property type="entry name" value="zf-RING_UBOX"/>
    <property type="match status" value="1"/>
</dbReference>
<name>A0A3Q0S8K8_AMPCI</name>
<dbReference type="CDD" id="cd19769">
    <property type="entry name" value="Bbox2_TRIM16-like"/>
    <property type="match status" value="2"/>
</dbReference>
<dbReference type="SUPFAM" id="SSF57845">
    <property type="entry name" value="B-box zinc-binding domain"/>
    <property type="match status" value="2"/>
</dbReference>
<dbReference type="Pfam" id="PF00097">
    <property type="entry name" value="zf-C3HC4"/>
    <property type="match status" value="1"/>
</dbReference>
<dbReference type="InterPro" id="IPR000315">
    <property type="entry name" value="Znf_B-box"/>
</dbReference>
<keyword evidence="1" id="KW-0399">Innate immunity</keyword>
<dbReference type="InterPro" id="IPR051051">
    <property type="entry name" value="E3_ubiq-ligase_TRIM/RNF"/>
</dbReference>
<dbReference type="PANTHER" id="PTHR25465">
    <property type="entry name" value="B-BOX DOMAIN CONTAINING"/>
    <property type="match status" value="1"/>
</dbReference>
<protein>
    <submittedName>
        <fullName evidence="12">Uncharacterized protein</fullName>
    </submittedName>
</protein>
<evidence type="ECO:0000256" key="5">
    <source>
        <dbReference type="ARBA" id="ARBA00022859"/>
    </source>
</evidence>
<evidence type="ECO:0000256" key="7">
    <source>
        <dbReference type="SAM" id="Coils"/>
    </source>
</evidence>
<dbReference type="InterPro" id="IPR058030">
    <property type="entry name" value="TRIM8/14/16/25/29/45/65_CC"/>
</dbReference>
<keyword evidence="2" id="KW-0479">Metal-binding</keyword>
<dbReference type="InterPro" id="IPR001870">
    <property type="entry name" value="B30.2/SPRY"/>
</dbReference>
<dbReference type="GeneTree" id="ENSGT01040000240400"/>
<dbReference type="CDD" id="cd19802">
    <property type="entry name" value="Bbox1_TRIM8-like"/>
    <property type="match status" value="1"/>
</dbReference>
<dbReference type="GO" id="GO:0045087">
    <property type="term" value="P:innate immune response"/>
    <property type="evidence" value="ECO:0007669"/>
    <property type="project" value="UniProtKB-KW"/>
</dbReference>
<dbReference type="InterPro" id="IPR001841">
    <property type="entry name" value="Znf_RING"/>
</dbReference>
<evidence type="ECO:0000256" key="2">
    <source>
        <dbReference type="ARBA" id="ARBA00022723"/>
    </source>
</evidence>
<dbReference type="PROSITE" id="PS00518">
    <property type="entry name" value="ZF_RING_1"/>
    <property type="match status" value="2"/>
</dbReference>
<evidence type="ECO:0000256" key="8">
    <source>
        <dbReference type="SAM" id="MobiDB-lite"/>
    </source>
</evidence>
<dbReference type="PROSITE" id="PS50188">
    <property type="entry name" value="B302_SPRY"/>
    <property type="match status" value="1"/>
</dbReference>
<feature type="coiled-coil region" evidence="7">
    <location>
        <begin position="493"/>
        <end position="542"/>
    </location>
</feature>
<dbReference type="InterPro" id="IPR013083">
    <property type="entry name" value="Znf_RING/FYVE/PHD"/>
</dbReference>
<accession>A0A3Q0S8K8</accession>
<dbReference type="PROSITE" id="PS50119">
    <property type="entry name" value="ZF_BBOX"/>
    <property type="match status" value="1"/>
</dbReference>
<evidence type="ECO:0000256" key="4">
    <source>
        <dbReference type="ARBA" id="ARBA00022833"/>
    </source>
</evidence>